<dbReference type="InterPro" id="IPR011502">
    <property type="entry name" value="Nucleoporin_Nup85"/>
</dbReference>
<keyword evidence="6 9" id="KW-0811">Translocation</keyword>
<accession>A0A9W7CXF4</accession>
<keyword evidence="8 9" id="KW-0539">Nucleus</keyword>
<gene>
    <name evidence="11" type="ORF">Pfra01_001798400</name>
</gene>
<dbReference type="GO" id="GO:0017056">
    <property type="term" value="F:structural constituent of nuclear pore"/>
    <property type="evidence" value="ECO:0007669"/>
    <property type="project" value="TreeGrafter"/>
</dbReference>
<dbReference type="EMBL" id="BSXT01002161">
    <property type="protein sequence ID" value="GMF47519.1"/>
    <property type="molecule type" value="Genomic_DNA"/>
</dbReference>
<comment type="similarity">
    <text evidence="2 9">Belongs to the nucleoporin Nup85 family.</text>
</comment>
<evidence type="ECO:0000256" key="1">
    <source>
        <dbReference type="ARBA" id="ARBA00004567"/>
    </source>
</evidence>
<keyword evidence="7 9" id="KW-0906">Nuclear pore complex</keyword>
<evidence type="ECO:0000256" key="5">
    <source>
        <dbReference type="ARBA" id="ARBA00022927"/>
    </source>
</evidence>
<evidence type="ECO:0000256" key="6">
    <source>
        <dbReference type="ARBA" id="ARBA00023010"/>
    </source>
</evidence>
<evidence type="ECO:0000256" key="4">
    <source>
        <dbReference type="ARBA" id="ARBA00022816"/>
    </source>
</evidence>
<sequence>MAGSGPSAWTLLATHSSFKSLFARDPMSLTGASTKAAFQAVQWLLLAMPGSAGAALLSAERDAAADWKSWHDACQLLLHSDAYVKQNAGLTTLLEVMAGKEDALKSRASTWYELMMAKLFLDEPKTIAHRFEYLMANCFRAYHSDEASMGNFDCIILAIMQYDIQTALQDIIALGFSWMGAHLSDLLQRSNVIVADEVLPEAGCTLKERFLLQYAMEIGASSGMWQFAVRYYEHCPKFGAIAIRSALEREPSPTDYKAERLIAYCHGKKLLATTQRRIAIQRAQECKAKKAYASALHWMLRGNHLDDVDALCDDILQECNDTNSLTPLHEAVQFMEAHPEFARPQKLAWLVRYREFRLVLDDSESLRQQLRSDEAMNNTEERAGLETKLRFVSMEAAKRLDWLFGSAEAPKTLRSELLQEAEKLLKESPTVFGSRHLYSLMAYLQQLDRSFDRRQFYESGSNKQLKERIESLISRNLAEGMLQEATASGCGTSSAAGPQSKPAVPSQQPYLIADASFTPMEE</sequence>
<dbReference type="OrthoDB" id="17644at2759"/>
<comment type="caution">
    <text evidence="11">The sequence shown here is derived from an EMBL/GenBank/DDBJ whole genome shotgun (WGS) entry which is preliminary data.</text>
</comment>
<evidence type="ECO:0000313" key="12">
    <source>
        <dbReference type="Proteomes" id="UP001165121"/>
    </source>
</evidence>
<dbReference type="GO" id="GO:0006606">
    <property type="term" value="P:protein import into nucleus"/>
    <property type="evidence" value="ECO:0007669"/>
    <property type="project" value="TreeGrafter"/>
</dbReference>
<keyword evidence="3 9" id="KW-0813">Transport</keyword>
<evidence type="ECO:0000256" key="7">
    <source>
        <dbReference type="ARBA" id="ARBA00023132"/>
    </source>
</evidence>
<organism evidence="11 12">
    <name type="scientific">Phytophthora fragariaefolia</name>
    <dbReference type="NCBI Taxonomy" id="1490495"/>
    <lineage>
        <taxon>Eukaryota</taxon>
        <taxon>Sar</taxon>
        <taxon>Stramenopiles</taxon>
        <taxon>Oomycota</taxon>
        <taxon>Peronosporomycetes</taxon>
        <taxon>Peronosporales</taxon>
        <taxon>Peronosporaceae</taxon>
        <taxon>Phytophthora</taxon>
    </lineage>
</organism>
<dbReference type="GO" id="GO:0006406">
    <property type="term" value="P:mRNA export from nucleus"/>
    <property type="evidence" value="ECO:0007669"/>
    <property type="project" value="TreeGrafter"/>
</dbReference>
<dbReference type="PANTHER" id="PTHR13373">
    <property type="entry name" value="FROUNT PROTEIN-RELATED"/>
    <property type="match status" value="1"/>
</dbReference>
<comment type="function">
    <text evidence="9">Functions as a component of the nuclear pore complex (NPC).</text>
</comment>
<evidence type="ECO:0000256" key="9">
    <source>
        <dbReference type="RuleBase" id="RU365073"/>
    </source>
</evidence>
<evidence type="ECO:0000256" key="10">
    <source>
        <dbReference type="SAM" id="MobiDB-lite"/>
    </source>
</evidence>
<evidence type="ECO:0000313" key="11">
    <source>
        <dbReference type="EMBL" id="GMF47519.1"/>
    </source>
</evidence>
<evidence type="ECO:0000256" key="3">
    <source>
        <dbReference type="ARBA" id="ARBA00022448"/>
    </source>
</evidence>
<evidence type="ECO:0000256" key="2">
    <source>
        <dbReference type="ARBA" id="ARBA00005573"/>
    </source>
</evidence>
<protein>
    <recommendedName>
        <fullName evidence="9">Nuclear pore complex protein Nup85</fullName>
    </recommendedName>
</protein>
<keyword evidence="4 9" id="KW-0509">mRNA transport</keyword>
<dbReference type="Proteomes" id="UP001165121">
    <property type="component" value="Unassembled WGS sequence"/>
</dbReference>
<keyword evidence="9" id="KW-0472">Membrane</keyword>
<dbReference type="GO" id="GO:0045893">
    <property type="term" value="P:positive regulation of DNA-templated transcription"/>
    <property type="evidence" value="ECO:0007669"/>
    <property type="project" value="TreeGrafter"/>
</dbReference>
<proteinExistence type="inferred from homology"/>
<evidence type="ECO:0000256" key="8">
    <source>
        <dbReference type="ARBA" id="ARBA00023242"/>
    </source>
</evidence>
<comment type="subcellular location">
    <subcellularLocation>
        <location evidence="1 9">Nucleus</location>
        <location evidence="1 9">Nuclear pore complex</location>
    </subcellularLocation>
</comment>
<keyword evidence="5 9" id="KW-0653">Protein transport</keyword>
<dbReference type="AlphaFoldDB" id="A0A9W7CXF4"/>
<reference evidence="11" key="1">
    <citation type="submission" date="2023-04" db="EMBL/GenBank/DDBJ databases">
        <title>Phytophthora fragariaefolia NBRC 109709.</title>
        <authorList>
            <person name="Ichikawa N."/>
            <person name="Sato H."/>
            <person name="Tonouchi N."/>
        </authorList>
    </citation>
    <scope>NUCLEOTIDE SEQUENCE</scope>
    <source>
        <strain evidence="11">NBRC 109709</strain>
    </source>
</reference>
<keyword evidence="12" id="KW-1185">Reference proteome</keyword>
<feature type="compositionally biased region" description="Low complexity" evidence="10">
    <location>
        <begin position="485"/>
        <end position="497"/>
    </location>
</feature>
<dbReference type="GO" id="GO:0031965">
    <property type="term" value="C:nuclear membrane"/>
    <property type="evidence" value="ECO:0007669"/>
    <property type="project" value="UniProtKB-UniRule"/>
</dbReference>
<dbReference type="PANTHER" id="PTHR13373:SF21">
    <property type="entry name" value="NUCLEAR PORE COMPLEX PROTEIN NUP85"/>
    <property type="match status" value="1"/>
</dbReference>
<feature type="region of interest" description="Disordered" evidence="10">
    <location>
        <begin position="485"/>
        <end position="522"/>
    </location>
</feature>
<comment type="subunit">
    <text evidence="9">Component of the nuclear pore complex (NPC).</text>
</comment>
<dbReference type="Pfam" id="PF07575">
    <property type="entry name" value="Nucleopor_Nup85"/>
    <property type="match status" value="1"/>
</dbReference>
<dbReference type="GO" id="GO:0031080">
    <property type="term" value="C:nuclear pore outer ring"/>
    <property type="evidence" value="ECO:0007669"/>
    <property type="project" value="TreeGrafter"/>
</dbReference>
<name>A0A9W7CXF4_9STRA</name>